<reference evidence="2" key="1">
    <citation type="submission" date="2017-01" db="EMBL/GenBank/DDBJ databases">
        <authorList>
            <person name="Wang Y."/>
            <person name="White M."/>
            <person name="Kvist S."/>
            <person name="Moncalvo J.-M."/>
        </authorList>
    </citation>
    <scope>NUCLEOTIDE SEQUENCE [LARGE SCALE GENOMIC DNA]</scope>
    <source>
        <strain evidence="2">ID-206-W2</strain>
    </source>
</reference>
<sequence>MLAVLFAPALTPHPLNLRHAHQRVPQTPALITLRPHPFAPSFPARKLVVNAAFIPRAFLEQRLNHKHKLLLRQLTTILHNCTSCTFFTSCTHFISVIFKIDVMARSIASAVTAYPINFINFAHIQPRHLVLLVLIFNIVR</sequence>
<evidence type="ECO:0000313" key="1">
    <source>
        <dbReference type="EMBL" id="OMJ13120.1"/>
    </source>
</evidence>
<dbReference type="Proteomes" id="UP000187429">
    <property type="component" value="Unassembled WGS sequence"/>
</dbReference>
<proteinExistence type="predicted"/>
<dbReference type="EMBL" id="LSSM01005220">
    <property type="protein sequence ID" value="OMJ13120.1"/>
    <property type="molecule type" value="Genomic_DNA"/>
</dbReference>
<protein>
    <submittedName>
        <fullName evidence="1">Uncharacterized protein</fullName>
    </submittedName>
</protein>
<evidence type="ECO:0000313" key="2">
    <source>
        <dbReference type="Proteomes" id="UP000187429"/>
    </source>
</evidence>
<accession>A0A1R1XER0</accession>
<organism evidence="1 2">
    <name type="scientific">Smittium culicis</name>
    <dbReference type="NCBI Taxonomy" id="133412"/>
    <lineage>
        <taxon>Eukaryota</taxon>
        <taxon>Fungi</taxon>
        <taxon>Fungi incertae sedis</taxon>
        <taxon>Zoopagomycota</taxon>
        <taxon>Kickxellomycotina</taxon>
        <taxon>Harpellomycetes</taxon>
        <taxon>Harpellales</taxon>
        <taxon>Legeriomycetaceae</taxon>
        <taxon>Smittium</taxon>
    </lineage>
</organism>
<name>A0A1R1XER0_9FUNG</name>
<comment type="caution">
    <text evidence="1">The sequence shown here is derived from an EMBL/GenBank/DDBJ whole genome shotgun (WGS) entry which is preliminary data.</text>
</comment>
<dbReference type="AlphaFoldDB" id="A0A1R1XER0"/>
<gene>
    <name evidence="1" type="ORF">AYI69_g9126</name>
</gene>
<keyword evidence="2" id="KW-1185">Reference proteome</keyword>